<comment type="caution">
    <text evidence="3">The sequence shown here is derived from an EMBL/GenBank/DDBJ whole genome shotgun (WGS) entry which is preliminary data.</text>
</comment>
<dbReference type="GO" id="GO:0005680">
    <property type="term" value="C:anaphase-promoting complex"/>
    <property type="evidence" value="ECO:0007669"/>
    <property type="project" value="InterPro"/>
</dbReference>
<organism evidence="3 4">
    <name type="scientific">Sarocladium strictum</name>
    <name type="common">Black bundle disease fungus</name>
    <name type="synonym">Acremonium strictum</name>
    <dbReference type="NCBI Taxonomy" id="5046"/>
    <lineage>
        <taxon>Eukaryota</taxon>
        <taxon>Fungi</taxon>
        <taxon>Dikarya</taxon>
        <taxon>Ascomycota</taxon>
        <taxon>Pezizomycotina</taxon>
        <taxon>Sordariomycetes</taxon>
        <taxon>Hypocreomycetidae</taxon>
        <taxon>Hypocreales</taxon>
        <taxon>Sarocladiaceae</taxon>
        <taxon>Sarocladium</taxon>
    </lineage>
</organism>
<feature type="compositionally biased region" description="Basic and acidic residues" evidence="2">
    <location>
        <begin position="66"/>
        <end position="81"/>
    </location>
</feature>
<proteinExistence type="predicted"/>
<dbReference type="Proteomes" id="UP001175261">
    <property type="component" value="Unassembled WGS sequence"/>
</dbReference>
<dbReference type="Pfam" id="PF10471">
    <property type="entry name" value="ANAPC_CDC26"/>
    <property type="match status" value="1"/>
</dbReference>
<feature type="region of interest" description="Disordered" evidence="2">
    <location>
        <begin position="22"/>
        <end position="81"/>
    </location>
</feature>
<dbReference type="EMBL" id="JAPDFR010000001">
    <property type="protein sequence ID" value="KAK0391820.1"/>
    <property type="molecule type" value="Genomic_DNA"/>
</dbReference>
<protein>
    <recommendedName>
        <fullName evidence="5">Anaphase-promoting complex, subunit CDC26</fullName>
    </recommendedName>
</protein>
<accession>A0AA39LC93</accession>
<reference evidence="3" key="1">
    <citation type="submission" date="2022-10" db="EMBL/GenBank/DDBJ databases">
        <title>Determination and structural analysis of whole genome sequence of Sarocladium strictum F4-1.</title>
        <authorList>
            <person name="Hu L."/>
            <person name="Jiang Y."/>
        </authorList>
    </citation>
    <scope>NUCLEOTIDE SEQUENCE</scope>
    <source>
        <strain evidence="3">F4-1</strain>
    </source>
</reference>
<evidence type="ECO:0000313" key="3">
    <source>
        <dbReference type="EMBL" id="KAK0391820.1"/>
    </source>
</evidence>
<evidence type="ECO:0000256" key="2">
    <source>
        <dbReference type="SAM" id="MobiDB-lite"/>
    </source>
</evidence>
<evidence type="ECO:0000256" key="1">
    <source>
        <dbReference type="ARBA" id="ARBA00022786"/>
    </source>
</evidence>
<dbReference type="InterPro" id="IPR018860">
    <property type="entry name" value="APC_suCDC26"/>
</dbReference>
<dbReference type="AlphaFoldDB" id="A0AA39LC93"/>
<gene>
    <name evidence="3" type="ORF">NLU13_1319</name>
</gene>
<sequence>MLRRAPTTLSITSEDVAAYEDRREREALIAAQHEQQRIQQQQQQQQRQGGQEGGHAMEDVQASPEATRRARDERIGVSRRR</sequence>
<name>A0AA39LC93_SARSR</name>
<dbReference type="GO" id="GO:0031145">
    <property type="term" value="P:anaphase-promoting complex-dependent catabolic process"/>
    <property type="evidence" value="ECO:0007669"/>
    <property type="project" value="InterPro"/>
</dbReference>
<feature type="compositionally biased region" description="Low complexity" evidence="2">
    <location>
        <begin position="29"/>
        <end position="49"/>
    </location>
</feature>
<keyword evidence="1" id="KW-0833">Ubl conjugation pathway</keyword>
<evidence type="ECO:0008006" key="5">
    <source>
        <dbReference type="Google" id="ProtNLM"/>
    </source>
</evidence>
<keyword evidence="4" id="KW-1185">Reference proteome</keyword>
<evidence type="ECO:0000313" key="4">
    <source>
        <dbReference type="Proteomes" id="UP001175261"/>
    </source>
</evidence>